<dbReference type="PANTHER" id="PTHR31133">
    <property type="entry name" value="MEMBRANE PROTEIN"/>
    <property type="match status" value="1"/>
</dbReference>
<keyword evidence="3" id="KW-1185">Reference proteome</keyword>
<comment type="caution">
    <text evidence="2">The sequence shown here is derived from an EMBL/GenBank/DDBJ whole genome shotgun (WGS) entry which is preliminary data.</text>
</comment>
<reference evidence="2" key="1">
    <citation type="submission" date="2022-06" db="EMBL/GenBank/DDBJ databases">
        <title>Uncovering the hologenomic basis of an extraordinary plant invasion.</title>
        <authorList>
            <person name="Bieker V.C."/>
            <person name="Martin M.D."/>
            <person name="Gilbert T."/>
            <person name="Hodgins K."/>
            <person name="Battlay P."/>
            <person name="Petersen B."/>
            <person name="Wilson J."/>
        </authorList>
    </citation>
    <scope>NUCLEOTIDE SEQUENCE</scope>
    <source>
        <strain evidence="2">AA19_3_7</strain>
        <tissue evidence="2">Leaf</tissue>
    </source>
</reference>
<dbReference type="InterPro" id="IPR040229">
    <property type="entry name" value="At3g27390-like"/>
</dbReference>
<evidence type="ECO:0000256" key="1">
    <source>
        <dbReference type="SAM" id="Phobius"/>
    </source>
</evidence>
<evidence type="ECO:0000313" key="2">
    <source>
        <dbReference type="EMBL" id="KAI7732964.1"/>
    </source>
</evidence>
<name>A0AAD5C2L6_AMBAR</name>
<feature type="transmembrane region" description="Helical" evidence="1">
    <location>
        <begin position="24"/>
        <end position="44"/>
    </location>
</feature>
<dbReference type="Proteomes" id="UP001206925">
    <property type="component" value="Unassembled WGS sequence"/>
</dbReference>
<keyword evidence="1" id="KW-0812">Transmembrane</keyword>
<keyword evidence="1" id="KW-0472">Membrane</keyword>
<accession>A0AAD5C2L6</accession>
<keyword evidence="1" id="KW-1133">Transmembrane helix</keyword>
<dbReference type="AlphaFoldDB" id="A0AAD5C2L6"/>
<dbReference type="EMBL" id="JAMZMK010010102">
    <property type="protein sequence ID" value="KAI7732964.1"/>
    <property type="molecule type" value="Genomic_DNA"/>
</dbReference>
<gene>
    <name evidence="2" type="ORF">M8C21_004250</name>
</gene>
<dbReference type="PANTHER" id="PTHR31133:SF15">
    <property type="match status" value="1"/>
</dbReference>
<proteinExistence type="predicted"/>
<sequence>MNELKEVCPEGKLDIRVVYLHMDIILGLLGFLVDFPVITVIAILKSPFMLFKGWHHLFQDCVGREGPFLETICVPFAGLPIFAMAIGCCWSRVRLHGLWYCPQFICSRDRLSGHIVLLIDDLFI</sequence>
<evidence type="ECO:0000313" key="3">
    <source>
        <dbReference type="Proteomes" id="UP001206925"/>
    </source>
</evidence>
<protein>
    <submittedName>
        <fullName evidence="2">Uncharacterized protein</fullName>
    </submittedName>
</protein>
<organism evidence="2 3">
    <name type="scientific">Ambrosia artemisiifolia</name>
    <name type="common">Common ragweed</name>
    <dbReference type="NCBI Taxonomy" id="4212"/>
    <lineage>
        <taxon>Eukaryota</taxon>
        <taxon>Viridiplantae</taxon>
        <taxon>Streptophyta</taxon>
        <taxon>Embryophyta</taxon>
        <taxon>Tracheophyta</taxon>
        <taxon>Spermatophyta</taxon>
        <taxon>Magnoliopsida</taxon>
        <taxon>eudicotyledons</taxon>
        <taxon>Gunneridae</taxon>
        <taxon>Pentapetalae</taxon>
        <taxon>asterids</taxon>
        <taxon>campanulids</taxon>
        <taxon>Asterales</taxon>
        <taxon>Asteraceae</taxon>
        <taxon>Asteroideae</taxon>
        <taxon>Heliantheae alliance</taxon>
        <taxon>Heliantheae</taxon>
        <taxon>Ambrosia</taxon>
    </lineage>
</organism>